<evidence type="ECO:0000259" key="13">
    <source>
        <dbReference type="PROSITE" id="PS50885"/>
    </source>
</evidence>
<dbReference type="PROSITE" id="PS50109">
    <property type="entry name" value="HIS_KIN"/>
    <property type="match status" value="1"/>
</dbReference>
<evidence type="ECO:0000256" key="1">
    <source>
        <dbReference type="ARBA" id="ARBA00000085"/>
    </source>
</evidence>
<dbReference type="SUPFAM" id="SSF55874">
    <property type="entry name" value="ATPase domain of HSP90 chaperone/DNA topoisomerase II/histidine kinase"/>
    <property type="match status" value="1"/>
</dbReference>
<keyword evidence="6 11" id="KW-0812">Transmembrane</keyword>
<reference evidence="14 15" key="1">
    <citation type="submission" date="2020-07" db="EMBL/GenBank/DDBJ databases">
        <title>Draft genome and description of Aeromicrobium phoceense strain Marseille-Q0843 isolated from healthy skin swab.</title>
        <authorList>
            <person name="Boxberger M."/>
            <person name="La Scola B."/>
        </authorList>
    </citation>
    <scope>NUCLEOTIDE SEQUENCE [LARGE SCALE GENOMIC DNA]</scope>
    <source>
        <strain evidence="14 15">Marseille-Q0843</strain>
    </source>
</reference>
<dbReference type="PANTHER" id="PTHR45436">
    <property type="entry name" value="SENSOR HISTIDINE KINASE YKOH"/>
    <property type="match status" value="1"/>
</dbReference>
<dbReference type="InterPro" id="IPR005467">
    <property type="entry name" value="His_kinase_dom"/>
</dbReference>
<evidence type="ECO:0000256" key="5">
    <source>
        <dbReference type="ARBA" id="ARBA00022679"/>
    </source>
</evidence>
<evidence type="ECO:0000256" key="3">
    <source>
        <dbReference type="ARBA" id="ARBA00012438"/>
    </source>
</evidence>
<dbReference type="PANTHER" id="PTHR45436:SF5">
    <property type="entry name" value="SENSOR HISTIDINE KINASE TRCS"/>
    <property type="match status" value="1"/>
</dbReference>
<dbReference type="FunFam" id="3.30.565.10:FF:000006">
    <property type="entry name" value="Sensor histidine kinase WalK"/>
    <property type="match status" value="1"/>
</dbReference>
<evidence type="ECO:0000256" key="9">
    <source>
        <dbReference type="ARBA" id="ARBA00023012"/>
    </source>
</evidence>
<keyword evidence="15" id="KW-1185">Reference proteome</keyword>
<comment type="subcellular location">
    <subcellularLocation>
        <location evidence="2">Cell membrane</location>
    </subcellularLocation>
</comment>
<feature type="domain" description="HAMP" evidence="13">
    <location>
        <begin position="103"/>
        <end position="156"/>
    </location>
</feature>
<dbReference type="AlphaFoldDB" id="A0A838XK42"/>
<dbReference type="Proteomes" id="UP000550354">
    <property type="component" value="Unassembled WGS sequence"/>
</dbReference>
<comment type="catalytic activity">
    <reaction evidence="1">
        <text>ATP + protein L-histidine = ADP + protein N-phospho-L-histidine.</text>
        <dbReference type="EC" id="2.7.13.3"/>
    </reaction>
</comment>
<evidence type="ECO:0000313" key="15">
    <source>
        <dbReference type="Proteomes" id="UP000550354"/>
    </source>
</evidence>
<sequence>MVLTRRLKRSRRASRGAGAGFAGRLMAAQALVLIASALTTWLVAAAIAPSIFHDHLQQAGVSHASEETDHVEQAFASALLISLVVALMAAFIAALAVSWYLSRRVRRSISPVAASAADLAGGKYDSRVPDPGLGGEFAMLSATFNALAERLDAVESARRRMLSDLAHEMRTPLATIDAHLEAVEDGVRALDAPTLDTLRRSTRRLHRLAEDIGTISSAQEGHLKIRARLLDGAVLARDAIELVADQYAAKSVGLRSQTDPYVTVRADAERIGQVLGNLLDNALRHTPTGGEVTLTCTRQGHWVEYAVSDNGVGIEAEHLAHLFDRFYRVDTARDRQHGGSGIGLSIARALAEAHGGSIAVHSDGVGRGATFAVRLPLADEIKRRTDQKA</sequence>
<dbReference type="Gene3D" id="6.10.340.10">
    <property type="match status" value="1"/>
</dbReference>
<name>A0A838XK42_9ACTN</name>
<evidence type="ECO:0000259" key="12">
    <source>
        <dbReference type="PROSITE" id="PS50109"/>
    </source>
</evidence>
<protein>
    <recommendedName>
        <fullName evidence="3">histidine kinase</fullName>
        <ecNumber evidence="3">2.7.13.3</ecNumber>
    </recommendedName>
</protein>
<evidence type="ECO:0000256" key="2">
    <source>
        <dbReference type="ARBA" id="ARBA00004236"/>
    </source>
</evidence>
<proteinExistence type="predicted"/>
<dbReference type="InterPro" id="IPR050428">
    <property type="entry name" value="TCS_sensor_his_kinase"/>
</dbReference>
<dbReference type="EC" id="2.7.13.3" evidence="3"/>
<dbReference type="InterPro" id="IPR003661">
    <property type="entry name" value="HisK_dim/P_dom"/>
</dbReference>
<keyword evidence="10 11" id="KW-0472">Membrane</keyword>
<dbReference type="Pfam" id="PF00672">
    <property type="entry name" value="HAMP"/>
    <property type="match status" value="1"/>
</dbReference>
<dbReference type="CDD" id="cd06225">
    <property type="entry name" value="HAMP"/>
    <property type="match status" value="1"/>
</dbReference>
<keyword evidence="5" id="KW-0808">Transferase</keyword>
<dbReference type="Pfam" id="PF00512">
    <property type="entry name" value="HisKA"/>
    <property type="match status" value="1"/>
</dbReference>
<dbReference type="SUPFAM" id="SSF47384">
    <property type="entry name" value="Homodimeric domain of signal transducing histidine kinase"/>
    <property type="match status" value="1"/>
</dbReference>
<dbReference type="SMART" id="SM00304">
    <property type="entry name" value="HAMP"/>
    <property type="match status" value="1"/>
</dbReference>
<dbReference type="Gene3D" id="3.30.565.10">
    <property type="entry name" value="Histidine kinase-like ATPase, C-terminal domain"/>
    <property type="match status" value="1"/>
</dbReference>
<dbReference type="InterPro" id="IPR036890">
    <property type="entry name" value="HATPase_C_sf"/>
</dbReference>
<dbReference type="CDD" id="cd00082">
    <property type="entry name" value="HisKA"/>
    <property type="match status" value="1"/>
</dbReference>
<dbReference type="SMART" id="SM00387">
    <property type="entry name" value="HATPase_c"/>
    <property type="match status" value="1"/>
</dbReference>
<dbReference type="PRINTS" id="PR00344">
    <property type="entry name" value="BCTRLSENSOR"/>
</dbReference>
<keyword evidence="7 14" id="KW-0418">Kinase</keyword>
<dbReference type="GO" id="GO:0005886">
    <property type="term" value="C:plasma membrane"/>
    <property type="evidence" value="ECO:0007669"/>
    <property type="project" value="UniProtKB-SubCell"/>
</dbReference>
<dbReference type="CDD" id="cd00075">
    <property type="entry name" value="HATPase"/>
    <property type="match status" value="1"/>
</dbReference>
<dbReference type="InterPro" id="IPR036097">
    <property type="entry name" value="HisK_dim/P_sf"/>
</dbReference>
<dbReference type="PROSITE" id="PS50885">
    <property type="entry name" value="HAMP"/>
    <property type="match status" value="1"/>
</dbReference>
<dbReference type="InterPro" id="IPR003660">
    <property type="entry name" value="HAMP_dom"/>
</dbReference>
<evidence type="ECO:0000256" key="10">
    <source>
        <dbReference type="ARBA" id="ARBA00023136"/>
    </source>
</evidence>
<accession>A0A838XK42</accession>
<feature type="transmembrane region" description="Helical" evidence="11">
    <location>
        <begin position="74"/>
        <end position="101"/>
    </location>
</feature>
<dbReference type="EMBL" id="JACEOG010000001">
    <property type="protein sequence ID" value="MBA4609148.1"/>
    <property type="molecule type" value="Genomic_DNA"/>
</dbReference>
<gene>
    <name evidence="14" type="ORF">H1W00_11725</name>
</gene>
<organism evidence="14 15">
    <name type="scientific">Aeromicrobium phoceense</name>
    <dbReference type="NCBI Taxonomy" id="2754045"/>
    <lineage>
        <taxon>Bacteria</taxon>
        <taxon>Bacillati</taxon>
        <taxon>Actinomycetota</taxon>
        <taxon>Actinomycetes</taxon>
        <taxon>Propionibacteriales</taxon>
        <taxon>Nocardioidaceae</taxon>
        <taxon>Aeromicrobium</taxon>
    </lineage>
</organism>
<dbReference type="InterPro" id="IPR003594">
    <property type="entry name" value="HATPase_dom"/>
</dbReference>
<dbReference type="InterPro" id="IPR004358">
    <property type="entry name" value="Sig_transdc_His_kin-like_C"/>
</dbReference>
<keyword evidence="8 11" id="KW-1133">Transmembrane helix</keyword>
<dbReference type="Gene3D" id="1.10.287.130">
    <property type="match status" value="1"/>
</dbReference>
<evidence type="ECO:0000256" key="11">
    <source>
        <dbReference type="SAM" id="Phobius"/>
    </source>
</evidence>
<evidence type="ECO:0000256" key="7">
    <source>
        <dbReference type="ARBA" id="ARBA00022777"/>
    </source>
</evidence>
<evidence type="ECO:0000256" key="8">
    <source>
        <dbReference type="ARBA" id="ARBA00022989"/>
    </source>
</evidence>
<keyword evidence="9" id="KW-0902">Two-component regulatory system</keyword>
<feature type="domain" description="Histidine kinase" evidence="12">
    <location>
        <begin position="164"/>
        <end position="379"/>
    </location>
</feature>
<evidence type="ECO:0000313" key="14">
    <source>
        <dbReference type="EMBL" id="MBA4609148.1"/>
    </source>
</evidence>
<dbReference type="Pfam" id="PF02518">
    <property type="entry name" value="HATPase_c"/>
    <property type="match status" value="1"/>
</dbReference>
<keyword evidence="4" id="KW-0597">Phosphoprotein</keyword>
<comment type="caution">
    <text evidence="14">The sequence shown here is derived from an EMBL/GenBank/DDBJ whole genome shotgun (WGS) entry which is preliminary data.</text>
</comment>
<evidence type="ECO:0000256" key="6">
    <source>
        <dbReference type="ARBA" id="ARBA00022692"/>
    </source>
</evidence>
<evidence type="ECO:0000256" key="4">
    <source>
        <dbReference type="ARBA" id="ARBA00022553"/>
    </source>
</evidence>
<dbReference type="SMART" id="SM00388">
    <property type="entry name" value="HisKA"/>
    <property type="match status" value="1"/>
</dbReference>
<dbReference type="GO" id="GO:0000155">
    <property type="term" value="F:phosphorelay sensor kinase activity"/>
    <property type="evidence" value="ECO:0007669"/>
    <property type="project" value="InterPro"/>
</dbReference>